<dbReference type="InterPro" id="IPR000994">
    <property type="entry name" value="Pept_M24"/>
</dbReference>
<evidence type="ECO:0000256" key="4">
    <source>
        <dbReference type="ARBA" id="ARBA00022723"/>
    </source>
</evidence>
<dbReference type="Pfam" id="PF00557">
    <property type="entry name" value="Peptidase_M24"/>
    <property type="match status" value="1"/>
</dbReference>
<dbReference type="NCBIfam" id="TIGR00500">
    <property type="entry name" value="met_pdase_I"/>
    <property type="match status" value="1"/>
</dbReference>
<keyword evidence="3 6" id="KW-0645">Protease</keyword>
<sequence>MITLKSKRELIGMQKSGRLLASMFEGLRDVIKPGISTWEIEEFCQAFMKKRGGRLSEQGFEGYKYGTCISVNDEIAHAIPRKDLILQEGDLVSVDVTCNLNGYETDSCTTYPVGAISEEDQKLLDVTKKAMYMGIDQAQVGNRIGDIGAVIQHYVEDENGFGDVRELIGHGIQPTIHEDPEVPHWGKAGHGLRLKEGMTITVEPMLEAGGDWRIMQKTVDDPNDDWVYYVTPDGSKAAQFEHTFAITKDGPKILTLQKPYDGLEKYIPHFDDEVDD</sequence>
<feature type="domain" description="Peptidase M24" evidence="8">
    <location>
        <begin position="13"/>
        <end position="248"/>
    </location>
</feature>
<evidence type="ECO:0000313" key="9">
    <source>
        <dbReference type="EMBL" id="KRL63837.1"/>
    </source>
</evidence>
<dbReference type="GO" id="GO:0070006">
    <property type="term" value="F:metalloaminopeptidase activity"/>
    <property type="evidence" value="ECO:0007669"/>
    <property type="project" value="UniProtKB-UniRule"/>
</dbReference>
<dbReference type="InterPro" id="IPR002467">
    <property type="entry name" value="Pept_M24A_MAP1"/>
</dbReference>
<dbReference type="EC" id="3.4.11.18" evidence="6 7"/>
<name>A0A0R1S428_9LACO</name>
<evidence type="ECO:0000256" key="5">
    <source>
        <dbReference type="ARBA" id="ARBA00022801"/>
    </source>
</evidence>
<feature type="binding site" evidence="6">
    <location>
        <position position="106"/>
    </location>
    <ligand>
        <name>a divalent metal cation</name>
        <dbReference type="ChEBI" id="CHEBI:60240"/>
        <label>2</label>
        <note>catalytic</note>
    </ligand>
</feature>
<keyword evidence="2 6" id="KW-0031">Aminopeptidase</keyword>
<dbReference type="eggNOG" id="COG0024">
    <property type="taxonomic scope" value="Bacteria"/>
</dbReference>
<comment type="cofactor">
    <cofactor evidence="6">
        <name>Co(2+)</name>
        <dbReference type="ChEBI" id="CHEBI:48828"/>
    </cofactor>
    <cofactor evidence="6">
        <name>Zn(2+)</name>
        <dbReference type="ChEBI" id="CHEBI:29105"/>
    </cofactor>
    <cofactor evidence="6">
        <name>Mn(2+)</name>
        <dbReference type="ChEBI" id="CHEBI:29035"/>
    </cofactor>
    <cofactor evidence="6">
        <name>Fe(2+)</name>
        <dbReference type="ChEBI" id="CHEBI:29033"/>
    </cofactor>
    <text evidence="6">Binds 2 divalent metal cations per subunit. Has a high-affinity and a low affinity metal-binding site. The true nature of the physiological cofactor is under debate. The enzyme is active with cobalt, zinc, manganese or divalent iron ions. Most likely, methionine aminopeptidases function as mononuclear Fe(2+)-metalloproteases under physiological conditions, and the catalytically relevant metal-binding site has been assigned to the histidine-containing high-affinity site.</text>
</comment>
<feature type="binding site" evidence="6">
    <location>
        <position position="203"/>
    </location>
    <ligand>
        <name>a divalent metal cation</name>
        <dbReference type="ChEBI" id="CHEBI:60240"/>
        <label>2</label>
        <note>catalytic</note>
    </ligand>
</feature>
<dbReference type="SUPFAM" id="SSF55920">
    <property type="entry name" value="Creatinase/aminopeptidase"/>
    <property type="match status" value="1"/>
</dbReference>
<evidence type="ECO:0000313" key="10">
    <source>
        <dbReference type="Proteomes" id="UP000051931"/>
    </source>
</evidence>
<dbReference type="PANTHER" id="PTHR43330">
    <property type="entry name" value="METHIONINE AMINOPEPTIDASE"/>
    <property type="match status" value="1"/>
</dbReference>
<dbReference type="GO" id="GO:0005829">
    <property type="term" value="C:cytosol"/>
    <property type="evidence" value="ECO:0007669"/>
    <property type="project" value="TreeGrafter"/>
</dbReference>
<comment type="caution">
    <text evidence="9">The sequence shown here is derived from an EMBL/GenBank/DDBJ whole genome shotgun (WGS) entry which is preliminary data.</text>
</comment>
<keyword evidence="10" id="KW-1185">Reference proteome</keyword>
<gene>
    <name evidence="6" type="primary">map</name>
    <name evidence="9" type="ORF">FC23_GL000084</name>
</gene>
<feature type="binding site" evidence="6">
    <location>
        <position position="241"/>
    </location>
    <ligand>
        <name>a divalent metal cation</name>
        <dbReference type="ChEBI" id="CHEBI:60240"/>
        <label>1</label>
    </ligand>
</feature>
<dbReference type="InterPro" id="IPR036005">
    <property type="entry name" value="Creatinase/aminopeptidase-like"/>
</dbReference>
<dbReference type="Proteomes" id="UP000051931">
    <property type="component" value="Unassembled WGS sequence"/>
</dbReference>
<comment type="subunit">
    <text evidence="6">Monomer.</text>
</comment>
<organism evidence="9 10">
    <name type="scientific">Lactobacillus psittaci DSM 15354</name>
    <dbReference type="NCBI Taxonomy" id="1122152"/>
    <lineage>
        <taxon>Bacteria</taxon>
        <taxon>Bacillati</taxon>
        <taxon>Bacillota</taxon>
        <taxon>Bacilli</taxon>
        <taxon>Lactobacillales</taxon>
        <taxon>Lactobacillaceae</taxon>
        <taxon>Lactobacillus</taxon>
    </lineage>
</organism>
<dbReference type="STRING" id="1122152.GCA_000425905_00600"/>
<dbReference type="OrthoDB" id="9802055at2"/>
<keyword evidence="4 6" id="KW-0479">Metal-binding</keyword>
<dbReference type="PANTHER" id="PTHR43330:SF17">
    <property type="entry name" value="METHIONINE AMINOPEPTIDASE"/>
    <property type="match status" value="1"/>
</dbReference>
<accession>A0A0R1S428</accession>
<dbReference type="AlphaFoldDB" id="A0A0R1S428"/>
<dbReference type="PRINTS" id="PR00599">
    <property type="entry name" value="MAPEPTIDASE"/>
</dbReference>
<comment type="similarity">
    <text evidence="6">Belongs to the peptidase M24A family. Methionine aminopeptidase type 1 subfamily.</text>
</comment>
<comment type="function">
    <text evidence="1 6">Removes the N-terminal methionine from nascent proteins. The N-terminal methionine is often cleaved when the second residue in the primary sequence is small and uncharged (Met-Ala-, Cys, Gly, Pro, Ser, Thr, or Val). Requires deformylation of the N(alpha)-formylated initiator methionine before it can be hydrolyzed.</text>
</comment>
<evidence type="ECO:0000256" key="3">
    <source>
        <dbReference type="ARBA" id="ARBA00022670"/>
    </source>
</evidence>
<evidence type="ECO:0000256" key="7">
    <source>
        <dbReference type="RuleBase" id="RU003653"/>
    </source>
</evidence>
<dbReference type="EMBL" id="AZFB01000001">
    <property type="protein sequence ID" value="KRL63837.1"/>
    <property type="molecule type" value="Genomic_DNA"/>
</dbReference>
<feature type="binding site" evidence="6">
    <location>
        <position position="77"/>
    </location>
    <ligand>
        <name>substrate</name>
    </ligand>
</feature>
<protein>
    <recommendedName>
        <fullName evidence="6 7">Methionine aminopeptidase</fullName>
        <shortName evidence="6">MAP</shortName>
        <shortName evidence="6">MetAP</shortName>
        <ecNumber evidence="6 7">3.4.11.18</ecNumber>
    </recommendedName>
    <alternativeName>
        <fullName evidence="6">Peptidase M</fullName>
    </alternativeName>
</protein>
<evidence type="ECO:0000256" key="1">
    <source>
        <dbReference type="ARBA" id="ARBA00002521"/>
    </source>
</evidence>
<dbReference type="CDD" id="cd01086">
    <property type="entry name" value="MetAP1"/>
    <property type="match status" value="1"/>
</dbReference>
<dbReference type="GO" id="GO:0006508">
    <property type="term" value="P:proteolysis"/>
    <property type="evidence" value="ECO:0007669"/>
    <property type="project" value="UniProtKB-KW"/>
</dbReference>
<evidence type="ECO:0000256" key="2">
    <source>
        <dbReference type="ARBA" id="ARBA00022438"/>
    </source>
</evidence>
<keyword evidence="5 6" id="KW-0378">Hydrolase</keyword>
<proteinExistence type="inferred from homology"/>
<dbReference type="PATRIC" id="fig|1122152.4.peg.85"/>
<dbReference type="GO" id="GO:0046872">
    <property type="term" value="F:metal ion binding"/>
    <property type="evidence" value="ECO:0007669"/>
    <property type="project" value="UniProtKB-UniRule"/>
</dbReference>
<comment type="catalytic activity">
    <reaction evidence="6 7">
        <text>Release of N-terminal amino acids, preferentially methionine, from peptides and arylamides.</text>
        <dbReference type="EC" id="3.4.11.18"/>
    </reaction>
</comment>
<dbReference type="RefSeq" id="WP_027824790.1">
    <property type="nucleotide sequence ID" value="NZ_AUEI01000004.1"/>
</dbReference>
<feature type="binding site" evidence="6">
    <location>
        <position position="95"/>
    </location>
    <ligand>
        <name>a divalent metal cation</name>
        <dbReference type="ChEBI" id="CHEBI:60240"/>
        <label>1</label>
    </ligand>
</feature>
<dbReference type="InterPro" id="IPR001714">
    <property type="entry name" value="Pept_M24_MAP"/>
</dbReference>
<dbReference type="HAMAP" id="MF_01974">
    <property type="entry name" value="MetAP_1"/>
    <property type="match status" value="1"/>
</dbReference>
<feature type="binding site" evidence="6">
    <location>
        <position position="106"/>
    </location>
    <ligand>
        <name>a divalent metal cation</name>
        <dbReference type="ChEBI" id="CHEBI:60240"/>
        <label>1</label>
    </ligand>
</feature>
<dbReference type="GO" id="GO:0004239">
    <property type="term" value="F:initiator methionyl aminopeptidase activity"/>
    <property type="evidence" value="ECO:0007669"/>
    <property type="project" value="UniProtKB-UniRule"/>
</dbReference>
<dbReference type="Gene3D" id="3.90.230.10">
    <property type="entry name" value="Creatinase/methionine aminopeptidase superfamily"/>
    <property type="match status" value="1"/>
</dbReference>
<feature type="binding site" evidence="6">
    <location>
        <position position="170"/>
    </location>
    <ligand>
        <name>a divalent metal cation</name>
        <dbReference type="ChEBI" id="CHEBI:60240"/>
        <label>2</label>
        <note>catalytic</note>
    </ligand>
</feature>
<evidence type="ECO:0000256" key="6">
    <source>
        <dbReference type="HAMAP-Rule" id="MF_01974"/>
    </source>
</evidence>
<reference evidence="9 10" key="1">
    <citation type="journal article" date="2015" name="Genome Announc.">
        <title>Expanding the biotechnology potential of lactobacilli through comparative genomics of 213 strains and associated genera.</title>
        <authorList>
            <person name="Sun Z."/>
            <person name="Harris H.M."/>
            <person name="McCann A."/>
            <person name="Guo C."/>
            <person name="Argimon S."/>
            <person name="Zhang W."/>
            <person name="Yang X."/>
            <person name="Jeffery I.B."/>
            <person name="Cooney J.C."/>
            <person name="Kagawa T.F."/>
            <person name="Liu W."/>
            <person name="Song Y."/>
            <person name="Salvetti E."/>
            <person name="Wrobel A."/>
            <person name="Rasinkangas P."/>
            <person name="Parkhill J."/>
            <person name="Rea M.C."/>
            <person name="O'Sullivan O."/>
            <person name="Ritari J."/>
            <person name="Douillard F.P."/>
            <person name="Paul Ross R."/>
            <person name="Yang R."/>
            <person name="Briner A.E."/>
            <person name="Felis G.E."/>
            <person name="de Vos W.M."/>
            <person name="Barrangou R."/>
            <person name="Klaenhammer T.R."/>
            <person name="Caufield P.W."/>
            <person name="Cui Y."/>
            <person name="Zhang H."/>
            <person name="O'Toole P.W."/>
        </authorList>
    </citation>
    <scope>NUCLEOTIDE SEQUENCE [LARGE SCALE GENOMIC DNA]</scope>
    <source>
        <strain evidence="9 10">DSM 15354</strain>
    </source>
</reference>
<feature type="binding site" evidence="6">
    <location>
        <position position="241"/>
    </location>
    <ligand>
        <name>a divalent metal cation</name>
        <dbReference type="ChEBI" id="CHEBI:60240"/>
        <label>2</label>
        <note>catalytic</note>
    </ligand>
</feature>
<evidence type="ECO:0000259" key="8">
    <source>
        <dbReference type="Pfam" id="PF00557"/>
    </source>
</evidence>
<feature type="binding site" evidence="6">
    <location>
        <position position="177"/>
    </location>
    <ligand>
        <name>substrate</name>
    </ligand>
</feature>